<dbReference type="AlphaFoldDB" id="A0A9X1N7K4"/>
<protein>
    <submittedName>
        <fullName evidence="2">Helix-turn-helix domain-containing protein</fullName>
    </submittedName>
</protein>
<sequence>MTTNNVDSTLVPNEKEVATAAESHVQLAGVLSTEKQMQRFEIWDDGQRQHTVQLPTLALRLLDRVLAELAMGNAVRIAAIRPELTLIEAADLLDVSRLRLVELLEQNAIPYTKIGRRSRVKTADVMAYKQRQTVKSRQAMDELSKQAQALGMGYERGK</sequence>
<comment type="caution">
    <text evidence="2">The sequence shown here is derived from an EMBL/GenBank/DDBJ whole genome shotgun (WGS) entry which is preliminary data.</text>
</comment>
<feature type="domain" description="Helix-turn-helix" evidence="1">
    <location>
        <begin position="84"/>
        <end position="132"/>
    </location>
</feature>
<reference evidence="2" key="1">
    <citation type="submission" date="2021-08" db="EMBL/GenBank/DDBJ databases">
        <title>Isolation and characterization of neutrophilic mixotrophic iron-oxidizing bacteria from deep-sea hydrothermal vents.</title>
        <authorList>
            <person name="He Y."/>
        </authorList>
    </citation>
    <scope>NUCLEOTIDE SEQUENCE</scope>
    <source>
        <strain evidence="2">IOP_13</strain>
    </source>
</reference>
<dbReference type="InterPro" id="IPR041657">
    <property type="entry name" value="HTH_17"/>
</dbReference>
<dbReference type="InterPro" id="IPR010093">
    <property type="entry name" value="SinI_DNA-bd"/>
</dbReference>
<dbReference type="EMBL" id="JAINWF010000015">
    <property type="protein sequence ID" value="MCD1610153.1"/>
    <property type="molecule type" value="Genomic_DNA"/>
</dbReference>
<evidence type="ECO:0000313" key="3">
    <source>
        <dbReference type="Proteomes" id="UP001138989"/>
    </source>
</evidence>
<dbReference type="RefSeq" id="WP_230697845.1">
    <property type="nucleotide sequence ID" value="NZ_JAINWF010000015.1"/>
</dbReference>
<dbReference type="Proteomes" id="UP001138989">
    <property type="component" value="Unassembled WGS sequence"/>
</dbReference>
<name>A0A9X1N7K4_9GAMM</name>
<dbReference type="NCBIfam" id="TIGR01764">
    <property type="entry name" value="excise"/>
    <property type="match status" value="1"/>
</dbReference>
<accession>A0A9X1N7K4</accession>
<dbReference type="GO" id="GO:0003677">
    <property type="term" value="F:DNA binding"/>
    <property type="evidence" value="ECO:0007669"/>
    <property type="project" value="InterPro"/>
</dbReference>
<evidence type="ECO:0000259" key="1">
    <source>
        <dbReference type="Pfam" id="PF12728"/>
    </source>
</evidence>
<dbReference type="Pfam" id="PF12728">
    <property type="entry name" value="HTH_17"/>
    <property type="match status" value="1"/>
</dbReference>
<proteinExistence type="predicted"/>
<gene>
    <name evidence="2" type="ORF">K7H17_20065</name>
</gene>
<organism evidence="2 3">
    <name type="scientific">Stutzerimonas kunmingensis</name>
    <dbReference type="NCBI Taxonomy" id="1211807"/>
    <lineage>
        <taxon>Bacteria</taxon>
        <taxon>Pseudomonadati</taxon>
        <taxon>Pseudomonadota</taxon>
        <taxon>Gammaproteobacteria</taxon>
        <taxon>Pseudomonadales</taxon>
        <taxon>Pseudomonadaceae</taxon>
        <taxon>Stutzerimonas</taxon>
    </lineage>
</organism>
<evidence type="ECO:0000313" key="2">
    <source>
        <dbReference type="EMBL" id="MCD1610153.1"/>
    </source>
</evidence>
<keyword evidence="3" id="KW-1185">Reference proteome</keyword>